<keyword evidence="1" id="KW-1133">Transmembrane helix</keyword>
<proteinExistence type="predicted"/>
<name>A0A538SQH7_UNCEI</name>
<gene>
    <name evidence="3" type="ORF">E6K74_08885</name>
</gene>
<evidence type="ECO:0000259" key="2">
    <source>
        <dbReference type="Pfam" id="PF14341"/>
    </source>
</evidence>
<evidence type="ECO:0000256" key="1">
    <source>
        <dbReference type="SAM" id="Phobius"/>
    </source>
</evidence>
<organism evidence="3 4">
    <name type="scientific">Eiseniibacteriota bacterium</name>
    <dbReference type="NCBI Taxonomy" id="2212470"/>
    <lineage>
        <taxon>Bacteria</taxon>
        <taxon>Candidatus Eiseniibacteriota</taxon>
    </lineage>
</organism>
<keyword evidence="1" id="KW-0472">Membrane</keyword>
<dbReference type="AlphaFoldDB" id="A0A538SQH7"/>
<accession>A0A538SQH7</accession>
<evidence type="ECO:0000313" key="4">
    <source>
        <dbReference type="Proteomes" id="UP000319829"/>
    </source>
</evidence>
<feature type="domain" description="Type 4 fimbrial biogenesis protein PilX N-terminal" evidence="2">
    <location>
        <begin position="22"/>
        <end position="71"/>
    </location>
</feature>
<reference evidence="3 4" key="1">
    <citation type="journal article" date="2019" name="Nat. Microbiol.">
        <title>Mediterranean grassland soil C-N compound turnover is dependent on rainfall and depth, and is mediated by genomically divergent microorganisms.</title>
        <authorList>
            <person name="Diamond S."/>
            <person name="Andeer P.F."/>
            <person name="Li Z."/>
            <person name="Crits-Christoph A."/>
            <person name="Burstein D."/>
            <person name="Anantharaman K."/>
            <person name="Lane K.R."/>
            <person name="Thomas B.C."/>
            <person name="Pan C."/>
            <person name="Northen T.R."/>
            <person name="Banfield J.F."/>
        </authorList>
    </citation>
    <scope>NUCLEOTIDE SEQUENCE [LARGE SCALE GENOMIC DNA]</scope>
    <source>
        <strain evidence="3">WS_4</strain>
    </source>
</reference>
<sequence length="437" mass="45286">MRIVRGGAKGPAGLGIETHRESGNAMVVALLVLLVLTTAGVAYVAVTKSEKQIAGNQMSATQALYAAEAGITEGVHRMAYPAESLNYIGPPGLPVAGWGRYIVIASGRSALDPDGPALASDGMDNNENTLVDEADERYPEVLTKQTVNASALRYPYVRVEYKTQGGQLVRFGDADNNPTTPPVENLTDGAPVLRITARGRSGNADKILEAEAVRFPLLDVSGAIWAGGPMGLNGNSFFIDGHDHAATAPYDTVAGATPVAAVLTNGPVTDVPMTSSQLDNVSGVGGDASVQRSIFAYDFNALWSSISTRANNSFTGDQSFSGSSPIYGDLAHPKVTAVNGNLAVTGNWTGGGILIVNGNLTMGGGSSFTGIVICLGDVKIGGGSSGDVAHVTGGLLFQGTVVEDNKLGGSSSMYFSTEAINAAQTLARYTLAWWRER</sequence>
<dbReference type="Proteomes" id="UP000319829">
    <property type="component" value="Unassembled WGS sequence"/>
</dbReference>
<protein>
    <recommendedName>
        <fullName evidence="2">Type 4 fimbrial biogenesis protein PilX N-terminal domain-containing protein</fullName>
    </recommendedName>
</protein>
<comment type="caution">
    <text evidence="3">The sequence shown here is derived from an EMBL/GenBank/DDBJ whole genome shotgun (WGS) entry which is preliminary data.</text>
</comment>
<dbReference type="InterPro" id="IPR025746">
    <property type="entry name" value="PilX_N_dom"/>
</dbReference>
<keyword evidence="1" id="KW-0812">Transmembrane</keyword>
<evidence type="ECO:0000313" key="3">
    <source>
        <dbReference type="EMBL" id="TMQ53618.1"/>
    </source>
</evidence>
<dbReference type="Pfam" id="PF14341">
    <property type="entry name" value="PilX_N"/>
    <property type="match status" value="1"/>
</dbReference>
<dbReference type="EMBL" id="VBOU01000083">
    <property type="protein sequence ID" value="TMQ53618.1"/>
    <property type="molecule type" value="Genomic_DNA"/>
</dbReference>
<feature type="transmembrane region" description="Helical" evidence="1">
    <location>
        <begin position="25"/>
        <end position="46"/>
    </location>
</feature>